<dbReference type="Pfam" id="PF10042">
    <property type="entry name" value="DUF2278"/>
    <property type="match status" value="1"/>
</dbReference>
<dbReference type="EMBL" id="JABJWZ010000474">
    <property type="protein sequence ID" value="MBB1256835.1"/>
    <property type="molecule type" value="Genomic_DNA"/>
</dbReference>
<reference evidence="2" key="1">
    <citation type="submission" date="2020-05" db="EMBL/GenBank/DDBJ databases">
        <title>Classification of alakaliphilic streptomycetes isolated from an alkaline soil next to Lonar Crater, India and a proposal for the recognition of Streptomyces alkaliterrae sp. nov.</title>
        <authorList>
            <person name="Golinska P."/>
        </authorList>
    </citation>
    <scope>NUCLEOTIDE SEQUENCE [LARGE SCALE GENOMIC DNA]</scope>
    <source>
        <strain evidence="2">OF3</strain>
    </source>
</reference>
<accession>A0A7W3WRB2</accession>
<proteinExistence type="predicted"/>
<dbReference type="Proteomes" id="UP000525686">
    <property type="component" value="Unassembled WGS sequence"/>
</dbReference>
<sequence length="219" mass="24728">MALQRYGVLCGVLRDHFRDQPDTQGRWYHVNLRVDAPDGRYRCAVDVDSKQSATGVRWKRFVVDAAALGPVAGFAGGYHELERGPGTGALDFQRHPALLGHRRCRFAHWLPRWLREAVEPFCRPMPWTAGSNLDAAEALEPILVPARPILVFGEPFRTGLGMHNIHQNQGDPAGSQWWDENGIWQDGATMTRREDGRFDVFLSKFSTQVDRTDDEGHPV</sequence>
<dbReference type="InterPro" id="IPR019268">
    <property type="entry name" value="DUF2278"/>
</dbReference>
<gene>
    <name evidence="1" type="ORF">H3146_26350</name>
</gene>
<protein>
    <submittedName>
        <fullName evidence="1">DUF2278 family protein</fullName>
    </submittedName>
</protein>
<evidence type="ECO:0000313" key="2">
    <source>
        <dbReference type="Proteomes" id="UP000525686"/>
    </source>
</evidence>
<comment type="caution">
    <text evidence="1">The sequence shown here is derived from an EMBL/GenBank/DDBJ whole genome shotgun (WGS) entry which is preliminary data.</text>
</comment>
<evidence type="ECO:0000313" key="1">
    <source>
        <dbReference type="EMBL" id="MBB1256835.1"/>
    </source>
</evidence>
<dbReference type="RefSeq" id="WP_181355651.1">
    <property type="nucleotide sequence ID" value="NZ_JABJWZ010000474.1"/>
</dbReference>
<organism evidence="1 2">
    <name type="scientific">Streptomyces alkaliterrae</name>
    <dbReference type="NCBI Taxonomy" id="2213162"/>
    <lineage>
        <taxon>Bacteria</taxon>
        <taxon>Bacillati</taxon>
        <taxon>Actinomycetota</taxon>
        <taxon>Actinomycetes</taxon>
        <taxon>Kitasatosporales</taxon>
        <taxon>Streptomycetaceae</taxon>
        <taxon>Streptomyces</taxon>
    </lineage>
</organism>
<name>A0A7W3WRB2_9ACTN</name>
<dbReference type="AlphaFoldDB" id="A0A7W3WRB2"/>